<accession>A0ABC8WXG3</accession>
<dbReference type="InterPro" id="IPR056592">
    <property type="entry name" value="Beta-prop_At3g26010-like"/>
</dbReference>
<feature type="domain" description="F-box protein At3g26010-like beta-propeller" evidence="1">
    <location>
        <begin position="83"/>
        <end position="279"/>
    </location>
</feature>
<dbReference type="PANTHER" id="PTHR35546:SF105">
    <property type="entry name" value="OS05G0139200 PROTEIN"/>
    <property type="match status" value="1"/>
</dbReference>
<dbReference type="AlphaFoldDB" id="A0ABC8WXG3"/>
<evidence type="ECO:0000313" key="3">
    <source>
        <dbReference type="Proteomes" id="UP001497457"/>
    </source>
</evidence>
<dbReference type="Pfam" id="PF24750">
    <property type="entry name" value="b-prop_At3g26010-like"/>
    <property type="match status" value="1"/>
</dbReference>
<dbReference type="SUPFAM" id="SSF50965">
    <property type="entry name" value="Galactose oxidase, central domain"/>
    <property type="match status" value="1"/>
</dbReference>
<dbReference type="InterPro" id="IPR055290">
    <property type="entry name" value="At3g26010-like"/>
</dbReference>
<dbReference type="PANTHER" id="PTHR35546">
    <property type="entry name" value="F-BOX PROTEIN INTERACTION DOMAIN PROTEIN-RELATED"/>
    <property type="match status" value="1"/>
</dbReference>
<evidence type="ECO:0000259" key="1">
    <source>
        <dbReference type="Pfam" id="PF24750"/>
    </source>
</evidence>
<reference evidence="3" key="1">
    <citation type="submission" date="2024-06" db="EMBL/GenBank/DDBJ databases">
        <authorList>
            <person name="Ryan C."/>
        </authorList>
    </citation>
    <scope>NUCLEOTIDE SEQUENCE [LARGE SCALE GENOMIC DNA]</scope>
</reference>
<protein>
    <recommendedName>
        <fullName evidence="1">F-box protein At3g26010-like beta-propeller domain-containing protein</fullName>
    </recommendedName>
</protein>
<name>A0ABC8WXG3_9POAL</name>
<gene>
    <name evidence="2" type="ORF">URODEC1_LOCUS17304</name>
</gene>
<keyword evidence="3" id="KW-1185">Reference proteome</keyword>
<dbReference type="EMBL" id="OZ075123">
    <property type="protein sequence ID" value="CAL4915099.1"/>
    <property type="molecule type" value="Genomic_DNA"/>
</dbReference>
<dbReference type="InterPro" id="IPR011043">
    <property type="entry name" value="Gal_Oxase/kelch_b-propeller"/>
</dbReference>
<proteinExistence type="predicted"/>
<sequence length="313" mass="35289">MTLSWRSYRDCPPSLQALAWPHLPSPPPHEAAPGPRRLLLPHHGTTSLDRYPMSSRYFTNATGWGEPLIYPSLSFVPGYANIDILDCCNGLLLCHNRTVAGAVCYVVCNPATEQWAAPALPDSVQAGNIFTARLVFDPALSPHFHVFEFVETDPDPEGGYVFVDGLEIYSSKTGEWIYRDSRWSDEATLCFDHDLSTVFLSGFLHVFAAERQDVLAVDIEGNTWRTIAVPHGNDDGFIGQSQGRLYYLNMLQEHDFKVTVFVLEDYSSGEWVFKHSVMASELFGMSSFDPIQYYRVIAFHLECHLVYLICFGF</sequence>
<reference evidence="2 3" key="2">
    <citation type="submission" date="2024-10" db="EMBL/GenBank/DDBJ databases">
        <authorList>
            <person name="Ryan C."/>
        </authorList>
    </citation>
    <scope>NUCLEOTIDE SEQUENCE [LARGE SCALE GENOMIC DNA]</scope>
</reference>
<evidence type="ECO:0000313" key="2">
    <source>
        <dbReference type="EMBL" id="CAL4915099.1"/>
    </source>
</evidence>
<organism evidence="2 3">
    <name type="scientific">Urochloa decumbens</name>
    <dbReference type="NCBI Taxonomy" id="240449"/>
    <lineage>
        <taxon>Eukaryota</taxon>
        <taxon>Viridiplantae</taxon>
        <taxon>Streptophyta</taxon>
        <taxon>Embryophyta</taxon>
        <taxon>Tracheophyta</taxon>
        <taxon>Spermatophyta</taxon>
        <taxon>Magnoliopsida</taxon>
        <taxon>Liliopsida</taxon>
        <taxon>Poales</taxon>
        <taxon>Poaceae</taxon>
        <taxon>PACMAD clade</taxon>
        <taxon>Panicoideae</taxon>
        <taxon>Panicodae</taxon>
        <taxon>Paniceae</taxon>
        <taxon>Melinidinae</taxon>
        <taxon>Urochloa</taxon>
    </lineage>
</organism>
<dbReference type="Proteomes" id="UP001497457">
    <property type="component" value="Chromosome 13rd"/>
</dbReference>